<feature type="transmembrane region" description="Helical" evidence="6">
    <location>
        <begin position="33"/>
        <end position="53"/>
    </location>
</feature>
<evidence type="ECO:0000313" key="7">
    <source>
        <dbReference type="EMBL" id="MBM6920382.1"/>
    </source>
</evidence>
<dbReference type="Proteomes" id="UP000774750">
    <property type="component" value="Unassembled WGS sequence"/>
</dbReference>
<feature type="transmembrane region" description="Helical" evidence="6">
    <location>
        <begin position="210"/>
        <end position="226"/>
    </location>
</feature>
<sequence length="227" mass="25571">MGTMKKGILVLDPRTKILLLLGINIYVFTNSYVWAEIIVMAALIILLLLCGVYKAALKSAVTYITLLAIKYFLLPFCPEIILTSLNIVVITFRKLLPCVTLATLLVQTTPIRLLMHALQRWHLPQTVIIPLAITVRYFPTLREEQQAISDAMKLRNVHGVFQKLEYIYVPLMLSASTTADELSQAITARGIDNPRPKTCAVSMRFHIQDYVLCFVAIVLLIIAFVLL</sequence>
<name>A0A939BDU9_9FIRM</name>
<feature type="transmembrane region" description="Helical" evidence="6">
    <location>
        <begin position="60"/>
        <end position="81"/>
    </location>
</feature>
<evidence type="ECO:0000256" key="3">
    <source>
        <dbReference type="ARBA" id="ARBA00022692"/>
    </source>
</evidence>
<keyword evidence="3 6" id="KW-0812">Transmembrane</keyword>
<dbReference type="PANTHER" id="PTHR34857">
    <property type="entry name" value="SLL0384 PROTEIN"/>
    <property type="match status" value="1"/>
</dbReference>
<comment type="subcellular location">
    <subcellularLocation>
        <location evidence="1">Membrane</location>
        <topology evidence="1">Multi-pass membrane protein</topology>
    </subcellularLocation>
</comment>
<dbReference type="AlphaFoldDB" id="A0A939BDU9"/>
<evidence type="ECO:0000256" key="6">
    <source>
        <dbReference type="SAM" id="Phobius"/>
    </source>
</evidence>
<dbReference type="InterPro" id="IPR051611">
    <property type="entry name" value="ECF_transporter_component"/>
</dbReference>
<reference evidence="7" key="1">
    <citation type="submission" date="2020-08" db="EMBL/GenBank/DDBJ databases">
        <authorList>
            <person name="Cejkova D."/>
            <person name="Kubasova T."/>
            <person name="Jahodarova E."/>
            <person name="Rychlik I."/>
        </authorList>
    </citation>
    <scope>NUCLEOTIDE SEQUENCE</scope>
    <source>
        <strain evidence="7">An559</strain>
    </source>
</reference>
<dbReference type="CDD" id="cd16914">
    <property type="entry name" value="EcfT"/>
    <property type="match status" value="1"/>
</dbReference>
<evidence type="ECO:0000256" key="5">
    <source>
        <dbReference type="ARBA" id="ARBA00023136"/>
    </source>
</evidence>
<keyword evidence="8" id="KW-1185">Reference proteome</keyword>
<evidence type="ECO:0000313" key="8">
    <source>
        <dbReference type="Proteomes" id="UP000774750"/>
    </source>
</evidence>
<dbReference type="RefSeq" id="WP_204445174.1">
    <property type="nucleotide sequence ID" value="NZ_JACJKY010000005.1"/>
</dbReference>
<evidence type="ECO:0000256" key="4">
    <source>
        <dbReference type="ARBA" id="ARBA00022989"/>
    </source>
</evidence>
<reference evidence="7" key="2">
    <citation type="journal article" date="2021" name="Sci. Rep.">
        <title>The distribution of antibiotic resistance genes in chicken gut microbiota commensals.</title>
        <authorList>
            <person name="Juricova H."/>
            <person name="Matiasovicova J."/>
            <person name="Kubasova T."/>
            <person name="Cejkova D."/>
            <person name="Rychlik I."/>
        </authorList>
    </citation>
    <scope>NUCLEOTIDE SEQUENCE</scope>
    <source>
        <strain evidence="7">An559</strain>
    </source>
</reference>
<evidence type="ECO:0000256" key="2">
    <source>
        <dbReference type="ARBA" id="ARBA00022475"/>
    </source>
</evidence>
<dbReference type="Pfam" id="PF02361">
    <property type="entry name" value="CbiQ"/>
    <property type="match status" value="1"/>
</dbReference>
<dbReference type="InterPro" id="IPR003339">
    <property type="entry name" value="ABC/ECF_trnsptr_transmembrane"/>
</dbReference>
<evidence type="ECO:0000256" key="1">
    <source>
        <dbReference type="ARBA" id="ARBA00004141"/>
    </source>
</evidence>
<dbReference type="PANTHER" id="PTHR34857:SF2">
    <property type="entry name" value="SLL0384 PROTEIN"/>
    <property type="match status" value="1"/>
</dbReference>
<keyword evidence="4 6" id="KW-1133">Transmembrane helix</keyword>
<proteinExistence type="predicted"/>
<accession>A0A939BDU9</accession>
<gene>
    <name evidence="7" type="ORF">H6A12_04330</name>
</gene>
<dbReference type="GO" id="GO:0005886">
    <property type="term" value="C:plasma membrane"/>
    <property type="evidence" value="ECO:0007669"/>
    <property type="project" value="UniProtKB-ARBA"/>
</dbReference>
<organism evidence="7 8">
    <name type="scientific">Merdimmobilis hominis</name>
    <dbReference type="NCBI Taxonomy" id="2897707"/>
    <lineage>
        <taxon>Bacteria</taxon>
        <taxon>Bacillati</taxon>
        <taxon>Bacillota</taxon>
        <taxon>Clostridia</taxon>
        <taxon>Eubacteriales</taxon>
        <taxon>Oscillospiraceae</taxon>
        <taxon>Merdimmobilis</taxon>
    </lineage>
</organism>
<comment type="caution">
    <text evidence="7">The sequence shown here is derived from an EMBL/GenBank/DDBJ whole genome shotgun (WGS) entry which is preliminary data.</text>
</comment>
<dbReference type="EMBL" id="JACJKY010000005">
    <property type="protein sequence ID" value="MBM6920382.1"/>
    <property type="molecule type" value="Genomic_DNA"/>
</dbReference>
<protein>
    <submittedName>
        <fullName evidence="7">Energy-coupling factor transporter transmembrane protein EcfT</fullName>
    </submittedName>
</protein>
<feature type="transmembrane region" description="Helical" evidence="6">
    <location>
        <begin position="87"/>
        <end position="106"/>
    </location>
</feature>
<keyword evidence="5 6" id="KW-0472">Membrane</keyword>
<keyword evidence="2" id="KW-1003">Cell membrane</keyword>